<keyword evidence="5" id="KW-0808">Transferase</keyword>
<feature type="domain" description="DJ-1/PfpI" evidence="4">
    <location>
        <begin position="29"/>
        <end position="225"/>
    </location>
</feature>
<dbReference type="STRING" id="1283.ShL2_00142"/>
<dbReference type="CDD" id="cd03141">
    <property type="entry name" value="GATase1_Hsp31_like"/>
    <property type="match status" value="1"/>
</dbReference>
<dbReference type="GO" id="GO:0005737">
    <property type="term" value="C:cytoplasm"/>
    <property type="evidence" value="ECO:0007669"/>
    <property type="project" value="TreeGrafter"/>
</dbReference>
<dbReference type="GO" id="GO:0019172">
    <property type="term" value="F:glyoxalase III activity"/>
    <property type="evidence" value="ECO:0007669"/>
    <property type="project" value="TreeGrafter"/>
</dbReference>
<organism evidence="6 8">
    <name type="scientific">Staphylococcus haemolyticus</name>
    <dbReference type="NCBI Taxonomy" id="1283"/>
    <lineage>
        <taxon>Bacteria</taxon>
        <taxon>Bacillati</taxon>
        <taxon>Bacillota</taxon>
        <taxon>Bacilli</taxon>
        <taxon>Bacillales</taxon>
        <taxon>Staphylococcaceae</taxon>
        <taxon>Staphylococcus</taxon>
    </lineage>
</organism>
<comment type="caution">
    <text evidence="6">The sequence shown here is derived from an EMBL/GenBank/DDBJ whole genome shotgun (WGS) entry which is preliminary data.</text>
</comment>
<evidence type="ECO:0000313" key="5">
    <source>
        <dbReference type="EMBL" id="PPJ76039.1"/>
    </source>
</evidence>
<dbReference type="InterPro" id="IPR050325">
    <property type="entry name" value="Prot/Nucl_acid_deglycase"/>
</dbReference>
<dbReference type="GO" id="GO:0016740">
    <property type="term" value="F:transferase activity"/>
    <property type="evidence" value="ECO:0007669"/>
    <property type="project" value="UniProtKB-KW"/>
</dbReference>
<reference evidence="5 7" key="1">
    <citation type="submission" date="2017-11" db="EMBL/GenBank/DDBJ databases">
        <authorList>
            <person name="Founou R.C."/>
            <person name="Founou L."/>
            <person name="Allam M."/>
            <person name="Ismail A."/>
            <person name="Essack S.Y."/>
        </authorList>
    </citation>
    <scope>NUCLEOTIDE SEQUENCE [LARGE SCALE GENOMIC DNA]</scope>
    <source>
        <strain evidence="5 7">G811N2B1</strain>
    </source>
</reference>
<dbReference type="KEGG" id="shh:ShL2_00142"/>
<gene>
    <name evidence="5" type="ORF">CV019_04390</name>
    <name evidence="6" type="ORF">FNL11_03580</name>
</gene>
<keyword evidence="1" id="KW-0346">Stress response</keyword>
<dbReference type="OMA" id="GEKTGFW"/>
<comment type="similarity">
    <text evidence="3">Belongs to the peptidase C56 family. HSP31-like subfamily.</text>
</comment>
<dbReference type="InterPro" id="IPR002818">
    <property type="entry name" value="DJ-1/PfpI"/>
</dbReference>
<evidence type="ECO:0000256" key="1">
    <source>
        <dbReference type="ARBA" id="ARBA00023016"/>
    </source>
</evidence>
<dbReference type="AlphaFoldDB" id="A0A2A1K9W8"/>
<dbReference type="EMBL" id="VJMP01000002">
    <property type="protein sequence ID" value="TRL78669.1"/>
    <property type="molecule type" value="Genomic_DNA"/>
</dbReference>
<dbReference type="GeneID" id="93779654"/>
<evidence type="ECO:0000313" key="6">
    <source>
        <dbReference type="EMBL" id="TRL78669.1"/>
    </source>
</evidence>
<dbReference type="Proteomes" id="UP000316594">
    <property type="component" value="Unassembled WGS sequence"/>
</dbReference>
<dbReference type="PANTHER" id="PTHR48094:SF11">
    <property type="entry name" value="GLUTATHIONE-INDEPENDENT GLYOXALASE HSP31-RELATED"/>
    <property type="match status" value="1"/>
</dbReference>
<proteinExistence type="inferred from homology"/>
<protein>
    <submittedName>
        <fullName evidence="6">Type 1 glutamine amidotransferase domain-containing protein</fullName>
    </submittedName>
</protein>
<evidence type="ECO:0000313" key="7">
    <source>
        <dbReference type="Proteomes" id="UP000238153"/>
    </source>
</evidence>
<keyword evidence="2" id="KW-0456">Lyase</keyword>
<dbReference type="InterPro" id="IPR029062">
    <property type="entry name" value="Class_I_gatase-like"/>
</dbReference>
<evidence type="ECO:0000259" key="4">
    <source>
        <dbReference type="Pfam" id="PF01965"/>
    </source>
</evidence>
<reference evidence="6 8" key="2">
    <citation type="submission" date="2019-07" db="EMBL/GenBank/DDBJ databases">
        <title>Genome Sequencing and Assembly of Staphylococcus haemolyticus SDA2.</title>
        <authorList>
            <person name="Emmons C.B."/>
            <person name="Park C."/>
            <person name="Sevigny J.L."/>
            <person name="Andam C."/>
        </authorList>
    </citation>
    <scope>NUCLEOTIDE SEQUENCE [LARGE SCALE GENOMIC DNA]</scope>
    <source>
        <strain evidence="6 8">SDA2</strain>
    </source>
</reference>
<name>A0A2A1K9W8_STAHA</name>
<dbReference type="Gene3D" id="3.40.50.880">
    <property type="match status" value="1"/>
</dbReference>
<evidence type="ECO:0000256" key="3">
    <source>
        <dbReference type="ARBA" id="ARBA00038493"/>
    </source>
</evidence>
<dbReference type="Proteomes" id="UP000238153">
    <property type="component" value="Unassembled WGS sequence"/>
</dbReference>
<dbReference type="PANTHER" id="PTHR48094">
    <property type="entry name" value="PROTEIN/NUCLEIC ACID DEGLYCASE DJ-1-RELATED"/>
    <property type="match status" value="1"/>
</dbReference>
<dbReference type="GO" id="GO:0019243">
    <property type="term" value="P:methylglyoxal catabolic process to D-lactate via S-lactoyl-glutathione"/>
    <property type="evidence" value="ECO:0007669"/>
    <property type="project" value="TreeGrafter"/>
</dbReference>
<keyword evidence="6" id="KW-0315">Glutamine amidotransferase</keyword>
<accession>A0A2A1K9W8</accession>
<dbReference type="Pfam" id="PF01965">
    <property type="entry name" value="DJ-1_PfpI"/>
    <property type="match status" value="1"/>
</dbReference>
<evidence type="ECO:0000313" key="8">
    <source>
        <dbReference type="Proteomes" id="UP000316594"/>
    </source>
</evidence>
<evidence type="ECO:0000256" key="2">
    <source>
        <dbReference type="ARBA" id="ARBA00023239"/>
    </source>
</evidence>
<sequence length="228" mass="25514">MNTKRALVVVTSVTKYPDMNRPTGLWFGEVVHFADVLYKNGYKVHYISPEGGYTAIDPQSLQEDMMTDLDWEYYQNKDFMTRLGHTVTPDAVKAENYDVIYFAGGHGTIWDFKDNEDLQKLTQEIYENNDVVASVCHGAIGLLNVKDAEGKHIIDGKTVTGFSNSEEQAVGLADVVPYLTEDELKNRGANYEQGDNWTEFAVADGRIITGQNPQSGKAVAEKFLESQK</sequence>
<dbReference type="EMBL" id="PGWX01000235">
    <property type="protein sequence ID" value="PPJ76039.1"/>
    <property type="molecule type" value="Genomic_DNA"/>
</dbReference>
<dbReference type="SUPFAM" id="SSF52317">
    <property type="entry name" value="Class I glutamine amidotransferase-like"/>
    <property type="match status" value="1"/>
</dbReference>
<dbReference type="RefSeq" id="WP_011274547.1">
    <property type="nucleotide sequence ID" value="NZ_BKAY01000005.1"/>
</dbReference>